<dbReference type="FunFam" id="2.60.60.30:FF:000001">
    <property type="entry name" value="Tellurium resistance protein TerD"/>
    <property type="match status" value="1"/>
</dbReference>
<reference evidence="3 4" key="1">
    <citation type="submission" date="2018-08" db="EMBL/GenBank/DDBJ databases">
        <title>A genome reference for cultivated species of the human gut microbiota.</title>
        <authorList>
            <person name="Zou Y."/>
            <person name="Xue W."/>
            <person name="Luo G."/>
        </authorList>
    </citation>
    <scope>NUCLEOTIDE SEQUENCE [LARGE SCALE GENOMIC DNA]</scope>
    <source>
        <strain evidence="3 4">AM16-11</strain>
    </source>
</reference>
<dbReference type="PANTHER" id="PTHR32097">
    <property type="entry name" value="CAMP-BINDING PROTEIN 1-RELATED"/>
    <property type="match status" value="1"/>
</dbReference>
<dbReference type="InterPro" id="IPR003325">
    <property type="entry name" value="TerD"/>
</dbReference>
<dbReference type="Proteomes" id="UP000285865">
    <property type="component" value="Unassembled WGS sequence"/>
</dbReference>
<proteinExistence type="inferred from homology"/>
<protein>
    <submittedName>
        <fullName evidence="3">TerD family protein</fullName>
    </submittedName>
</protein>
<evidence type="ECO:0000259" key="2">
    <source>
        <dbReference type="Pfam" id="PF02342"/>
    </source>
</evidence>
<dbReference type="AlphaFoldDB" id="A0A414ZR31"/>
<feature type="domain" description="TerD" evidence="2">
    <location>
        <begin position="1"/>
        <end position="188"/>
    </location>
</feature>
<comment type="caution">
    <text evidence="3">The sequence shown here is derived from an EMBL/GenBank/DDBJ whole genome shotgun (WGS) entry which is preliminary data.</text>
</comment>
<dbReference type="Gene3D" id="2.60.60.30">
    <property type="entry name" value="sav2460 like domains"/>
    <property type="match status" value="1"/>
</dbReference>
<dbReference type="RefSeq" id="WP_118257182.1">
    <property type="nucleotide sequence ID" value="NZ_QRKN01000001.1"/>
</dbReference>
<dbReference type="EMBL" id="QRKN01000001">
    <property type="protein sequence ID" value="RHI25706.1"/>
    <property type="molecule type" value="Genomic_DNA"/>
</dbReference>
<dbReference type="CDD" id="cd06974">
    <property type="entry name" value="TerD_like"/>
    <property type="match status" value="1"/>
</dbReference>
<dbReference type="PANTHER" id="PTHR32097:SF15">
    <property type="entry name" value="STRESS RESPONSE PROTEIN SCP2"/>
    <property type="match status" value="1"/>
</dbReference>
<accession>A0A414ZR31</accession>
<evidence type="ECO:0000256" key="1">
    <source>
        <dbReference type="ARBA" id="ARBA00008775"/>
    </source>
</evidence>
<organism evidence="3 4">
    <name type="scientific">Agathobacter rectalis</name>
    <dbReference type="NCBI Taxonomy" id="39491"/>
    <lineage>
        <taxon>Bacteria</taxon>
        <taxon>Bacillati</taxon>
        <taxon>Bacillota</taxon>
        <taxon>Clostridia</taxon>
        <taxon>Lachnospirales</taxon>
        <taxon>Lachnospiraceae</taxon>
        <taxon>Agathobacter</taxon>
    </lineage>
</organism>
<name>A0A414ZR31_9FIRM</name>
<evidence type="ECO:0000313" key="4">
    <source>
        <dbReference type="Proteomes" id="UP000285865"/>
    </source>
</evidence>
<evidence type="ECO:0000313" key="3">
    <source>
        <dbReference type="EMBL" id="RHI25706.1"/>
    </source>
</evidence>
<comment type="similarity">
    <text evidence="1">Belongs to the CAPAB/TerDEXZ family.</text>
</comment>
<dbReference type="Pfam" id="PF02342">
    <property type="entry name" value="TerD"/>
    <property type="match status" value="1"/>
</dbReference>
<gene>
    <name evidence="3" type="ORF">DW172_03215</name>
</gene>
<sequence length="193" mass="21377">MSVSLSKGQRVDLTKGRPSLKNILVGLGWDINHYDGEADFDLDASVFMTKENGKVGKDEDFIFYGNLEHSSKSVKHMGDNRTGEGDGDDEVIKIKLDKIPSDYETLAVTVTIYDAESRLQNFGMVGNAYVRVVDEETGEELIRFDLSEDFSTETALVVAEIYKHNGEWKFKAVGSGYNGGLKALCNQYGIDAE</sequence>
<dbReference type="InterPro" id="IPR051324">
    <property type="entry name" value="Stress/Tellurium_Resist"/>
</dbReference>